<gene>
    <name evidence="4" type="ORF">LAESUDRAFT_625551</name>
</gene>
<dbReference type="GeneID" id="63820362"/>
<evidence type="ECO:0000313" key="4">
    <source>
        <dbReference type="EMBL" id="KZS99451.1"/>
    </source>
</evidence>
<organism evidence="4 5">
    <name type="scientific">Laetiporus sulphureus 93-53</name>
    <dbReference type="NCBI Taxonomy" id="1314785"/>
    <lineage>
        <taxon>Eukaryota</taxon>
        <taxon>Fungi</taxon>
        <taxon>Dikarya</taxon>
        <taxon>Basidiomycota</taxon>
        <taxon>Agaricomycotina</taxon>
        <taxon>Agaricomycetes</taxon>
        <taxon>Polyporales</taxon>
        <taxon>Laetiporus</taxon>
    </lineage>
</organism>
<proteinExistence type="predicted"/>
<sequence length="53" mass="5957">SQCHSLASLYAGLRMFEKAWNSMLHSPVSFFDATPMGRILLRLSKDQDTIDAV</sequence>
<dbReference type="Gene3D" id="1.20.1560.10">
    <property type="entry name" value="ABC transporter type 1, transmembrane domain"/>
    <property type="match status" value="1"/>
</dbReference>
<name>A0A165AQE5_9APHY</name>
<keyword evidence="5" id="KW-1185">Reference proteome</keyword>
<reference evidence="4 5" key="1">
    <citation type="journal article" date="2016" name="Mol. Biol. Evol.">
        <title>Comparative Genomics of Early-Diverging Mushroom-Forming Fungi Provides Insights into the Origins of Lignocellulose Decay Capabilities.</title>
        <authorList>
            <person name="Nagy L.G."/>
            <person name="Riley R."/>
            <person name="Tritt A."/>
            <person name="Adam C."/>
            <person name="Daum C."/>
            <person name="Floudas D."/>
            <person name="Sun H."/>
            <person name="Yadav J.S."/>
            <person name="Pangilinan J."/>
            <person name="Larsson K.H."/>
            <person name="Matsuura K."/>
            <person name="Barry K."/>
            <person name="Labutti K."/>
            <person name="Kuo R."/>
            <person name="Ohm R.A."/>
            <person name="Bhattacharya S.S."/>
            <person name="Shirouzu T."/>
            <person name="Yoshinaga Y."/>
            <person name="Martin F.M."/>
            <person name="Grigoriev I.V."/>
            <person name="Hibbett D.S."/>
        </authorList>
    </citation>
    <scope>NUCLEOTIDE SEQUENCE [LARGE SCALE GENOMIC DNA]</scope>
    <source>
        <strain evidence="4 5">93-53</strain>
    </source>
</reference>
<dbReference type="Proteomes" id="UP000076871">
    <property type="component" value="Unassembled WGS sequence"/>
</dbReference>
<feature type="non-terminal residue" evidence="4">
    <location>
        <position position="53"/>
    </location>
</feature>
<evidence type="ECO:0000256" key="1">
    <source>
        <dbReference type="ARBA" id="ARBA00022692"/>
    </source>
</evidence>
<evidence type="ECO:0000256" key="2">
    <source>
        <dbReference type="ARBA" id="ARBA00022989"/>
    </source>
</evidence>
<dbReference type="EMBL" id="KV427874">
    <property type="protein sequence ID" value="KZS99451.1"/>
    <property type="molecule type" value="Genomic_DNA"/>
</dbReference>
<dbReference type="RefSeq" id="XP_040757192.1">
    <property type="nucleotide sequence ID" value="XM_040903331.1"/>
</dbReference>
<dbReference type="GO" id="GO:0016020">
    <property type="term" value="C:membrane"/>
    <property type="evidence" value="ECO:0007669"/>
    <property type="project" value="InterPro"/>
</dbReference>
<evidence type="ECO:0008006" key="6">
    <source>
        <dbReference type="Google" id="ProtNLM"/>
    </source>
</evidence>
<dbReference type="OrthoDB" id="6500128at2759"/>
<dbReference type="InParanoid" id="A0A165AQE5"/>
<dbReference type="InterPro" id="IPR036640">
    <property type="entry name" value="ABC1_TM_sf"/>
</dbReference>
<keyword evidence="3" id="KW-0472">Membrane</keyword>
<dbReference type="SUPFAM" id="SSF90123">
    <property type="entry name" value="ABC transporter transmembrane region"/>
    <property type="match status" value="1"/>
</dbReference>
<keyword evidence="1" id="KW-0812">Transmembrane</keyword>
<accession>A0A165AQE5</accession>
<dbReference type="AlphaFoldDB" id="A0A165AQE5"/>
<evidence type="ECO:0000256" key="3">
    <source>
        <dbReference type="ARBA" id="ARBA00023136"/>
    </source>
</evidence>
<dbReference type="GO" id="GO:0005524">
    <property type="term" value="F:ATP binding"/>
    <property type="evidence" value="ECO:0007669"/>
    <property type="project" value="InterPro"/>
</dbReference>
<dbReference type="STRING" id="1314785.A0A165AQE5"/>
<evidence type="ECO:0000313" key="5">
    <source>
        <dbReference type="Proteomes" id="UP000076871"/>
    </source>
</evidence>
<protein>
    <recommendedName>
        <fullName evidence="6">ABC transmembrane type-1 domain-containing protein</fullName>
    </recommendedName>
</protein>
<keyword evidence="2" id="KW-1133">Transmembrane helix</keyword>
<feature type="non-terminal residue" evidence="4">
    <location>
        <position position="1"/>
    </location>
</feature>